<dbReference type="InterPro" id="IPR046939">
    <property type="entry name" value="TPPII_C_sf"/>
</dbReference>
<feature type="active site" description="Charge relay system" evidence="8">
    <location>
        <position position="289"/>
    </location>
</feature>
<feature type="active site" description="Charge relay system" evidence="8">
    <location>
        <position position="70"/>
    </location>
</feature>
<dbReference type="Gene3D" id="2.20.25.690">
    <property type="match status" value="1"/>
</dbReference>
<evidence type="ECO:0000313" key="16">
    <source>
        <dbReference type="EMBL" id="PQO32564.1"/>
    </source>
</evidence>
<dbReference type="CDD" id="cd04857">
    <property type="entry name" value="Peptidases_S8_Tripeptidyl_Aminopeptidase_II"/>
    <property type="match status" value="1"/>
</dbReference>
<evidence type="ECO:0000256" key="6">
    <source>
        <dbReference type="ARBA" id="ARBA00022801"/>
    </source>
</evidence>
<evidence type="ECO:0000259" key="15">
    <source>
        <dbReference type="Pfam" id="PF21316"/>
    </source>
</evidence>
<keyword evidence="4" id="KW-0031">Aminopeptidase</keyword>
<reference evidence="16 17" key="1">
    <citation type="submission" date="2018-02" db="EMBL/GenBank/DDBJ databases">
        <title>Comparative genomes isolates from brazilian mangrove.</title>
        <authorList>
            <person name="Araujo J.E."/>
            <person name="Taketani R.G."/>
            <person name="Silva M.C.P."/>
            <person name="Loureco M.V."/>
            <person name="Andreote F.D."/>
        </authorList>
    </citation>
    <scope>NUCLEOTIDE SEQUENCE [LARGE SCALE GENOMIC DNA]</scope>
    <source>
        <strain evidence="16 17">Hex-1 MGV</strain>
    </source>
</reference>
<dbReference type="InterPro" id="IPR048383">
    <property type="entry name" value="TPPII_Ig-like-1"/>
</dbReference>
<dbReference type="InterPro" id="IPR022229">
    <property type="entry name" value="TPPII_Ig-like-2"/>
</dbReference>
<evidence type="ECO:0000256" key="1">
    <source>
        <dbReference type="ARBA" id="ARBA00001910"/>
    </source>
</evidence>
<evidence type="ECO:0000313" key="17">
    <source>
        <dbReference type="Proteomes" id="UP000238322"/>
    </source>
</evidence>
<dbReference type="InterPro" id="IPR050131">
    <property type="entry name" value="Peptidase_S8_subtilisin-like"/>
</dbReference>
<dbReference type="Pfam" id="PF21316">
    <property type="entry name" value="TPPII_GBD"/>
    <property type="match status" value="1"/>
</dbReference>
<dbReference type="PROSITE" id="PS51892">
    <property type="entry name" value="SUBTILASE"/>
    <property type="match status" value="1"/>
</dbReference>
<dbReference type="PRINTS" id="PR00723">
    <property type="entry name" value="SUBTILISIN"/>
</dbReference>
<dbReference type="SUPFAM" id="SSF52743">
    <property type="entry name" value="Subtilisin-like"/>
    <property type="match status" value="1"/>
</dbReference>
<keyword evidence="6 8" id="KW-0378">Hydrolase</keyword>
<dbReference type="InterPro" id="IPR034051">
    <property type="entry name" value="TPP_II_domain"/>
</dbReference>
<comment type="similarity">
    <text evidence="2 8">Belongs to the peptidase S8 family.</text>
</comment>
<dbReference type="Pfam" id="PF21223">
    <property type="entry name" value="TPPII_Ig-like-1"/>
    <property type="match status" value="1"/>
</dbReference>
<feature type="signal peptide" evidence="11">
    <location>
        <begin position="1"/>
        <end position="32"/>
    </location>
</feature>
<feature type="region of interest" description="Disordered" evidence="10">
    <location>
        <begin position="1019"/>
        <end position="1039"/>
    </location>
</feature>
<dbReference type="GO" id="GO:0008240">
    <property type="term" value="F:tripeptidyl-peptidase activity"/>
    <property type="evidence" value="ECO:0007669"/>
    <property type="project" value="UniProtKB-EC"/>
</dbReference>
<dbReference type="EC" id="3.4.14.10" evidence="3"/>
<evidence type="ECO:0000256" key="4">
    <source>
        <dbReference type="ARBA" id="ARBA00022438"/>
    </source>
</evidence>
<dbReference type="FunFam" id="3.40.50.200:FF:000003">
    <property type="entry name" value="Tripeptidyl peptidase 2"/>
    <property type="match status" value="1"/>
</dbReference>
<organism evidence="16 17">
    <name type="scientific">Blastopirellula marina</name>
    <dbReference type="NCBI Taxonomy" id="124"/>
    <lineage>
        <taxon>Bacteria</taxon>
        <taxon>Pseudomonadati</taxon>
        <taxon>Planctomycetota</taxon>
        <taxon>Planctomycetia</taxon>
        <taxon>Pirellulales</taxon>
        <taxon>Pirellulaceae</taxon>
        <taxon>Blastopirellula</taxon>
    </lineage>
</organism>
<dbReference type="InterPro" id="IPR036852">
    <property type="entry name" value="Peptidase_S8/S53_dom_sf"/>
</dbReference>
<comment type="catalytic activity">
    <reaction evidence="1">
        <text>Release of an N-terminal tripeptide from a polypeptide.</text>
        <dbReference type="EC" id="3.4.14.10"/>
    </reaction>
</comment>
<sequence length="1276" mass="142713">MIPREQIQPKPAMIRLASAFLLALTFCAPCLAQEKFPAADLLPKKEIGATKFLEQHPEFDGRGVVVAVFDTGCDPAAPGLQVTSDGKPKIIDMIDGSGSGDVRTSTVRKAEEGKLEGLTGRTLTIPKKWKNPSGEYHLGMKPAYELFPGGAIPRVKSERRKPWDEAVRSKIEEFTREIAKFEKEHPKPNDEQKKEKKELDIRLKELTKLQGSWDDAGPIYDCVVFNDGKAWQAVVDTDEDGDLADEKVMTNYRVKRQYATFGEVDLVTFAVNIYEEGNLLSIVVDAGTHGTHVAGIIGANYPDRPELNGVAPGAQIVSVKIGDTRLGSNSTGTGEERGLIAVLENKCDLINMSYGGASPEWNTGRTARLYSEIVNRYGVIFVSSAGNNGPALSTVGSPGGTTSTILGVGAYIPPALASTGYSVREELAERPYTWSSRGPTMDGDLGVDISAPGGAVAPVSRWSLSPGKLMNGTSMSSPNACGGIALVLSGLKQEKIPYTPEAVKLAVKNSARPLENGSVFANGAGLIQVGAAFDWLKEYEEKVEPEVRYVVTVPSLRTKRGVYFRERDDATRVHEVTIDVDPVFNQDAKYDPRANYQAEFNLKCDADWVTIPSSFFVYHGGRNFKIEVDPRKLDPGVHFTQVEGYYANHPEMGPRFRVPITVIVPESDHASQEFHKTLRLAPGEIDRSFVEVPIGATWVNVRLRATGIEDTKLFIFHAIQRLEDQAYSKLEQQNFLPLEPGELREISFPVEEGKTIEMTLAQYWSTLGETEVEMDATFYGILPSPGALAWDGNNPIHRVDVQTVLGPIQIRPSAKFEKLRKTLRPAKSEIVPLDPQRDELLEKQMIYGLTLTYELTLSEDAKVAPEPVTYANGFDSYSGGVYTIYDKNKRVVNMGAGGRDTSLEKGKYTLTFFFRHEDRDELLKIEDMPVWLDFDISRPGIRTYDNYENAFNRRGGFGSEWLRPGELVPVYLTTDPKSMPKMASPGDLLLGEIQFGDPDAKLSGASRRPKGFALEYIVPVPASDKPEPSGDKPKGDKPTLEDKLFETKLAFLKTLKGKDQQEEFNKLFDELNEAKPDNVEVLQVKLNKLDENDRKDHLPEVVKAADTVLKAIPKGKVRMYFAQRRDPETDEEKEKMKEMTELKEALIDTLYRKARAIAYMDLPEDDPEHPENKDIRKAPKDEEKRTKLFEKAFDQLSSWVDTTEKKYALLHLRRLRRHGQEGEALQLINKMIAEDPTNLLLYKKRSDIYGELGWKFAEENEEQWRLLRKRDEFLPN</sequence>
<evidence type="ECO:0000256" key="7">
    <source>
        <dbReference type="ARBA" id="ARBA00022825"/>
    </source>
</evidence>
<dbReference type="InterPro" id="IPR046940">
    <property type="entry name" value="TPPII_Ig-like_sf"/>
</dbReference>
<dbReference type="Gene3D" id="3.40.50.200">
    <property type="entry name" value="Peptidase S8/S53 domain"/>
    <property type="match status" value="1"/>
</dbReference>
<dbReference type="InterPro" id="IPR000209">
    <property type="entry name" value="Peptidase_S8/S53_dom"/>
</dbReference>
<feature type="chain" id="PRO_5015503710" description="tripeptidyl-peptidase II" evidence="11">
    <location>
        <begin position="33"/>
        <end position="1276"/>
    </location>
</feature>
<keyword evidence="9" id="KW-0175">Coiled coil</keyword>
<dbReference type="PANTHER" id="PTHR43806">
    <property type="entry name" value="PEPTIDASE S8"/>
    <property type="match status" value="1"/>
</dbReference>
<evidence type="ECO:0000256" key="8">
    <source>
        <dbReference type="PROSITE-ProRule" id="PRU01240"/>
    </source>
</evidence>
<gene>
    <name evidence="16" type="ORF">C5Y83_20335</name>
</gene>
<dbReference type="PROSITE" id="PS00138">
    <property type="entry name" value="SUBTILASE_SER"/>
    <property type="match status" value="1"/>
</dbReference>
<name>A0A2S8FKV8_9BACT</name>
<dbReference type="InterPro" id="IPR048384">
    <property type="entry name" value="TPPII_GBD"/>
</dbReference>
<feature type="coiled-coil region" evidence="9">
    <location>
        <begin position="164"/>
        <end position="209"/>
    </location>
</feature>
<evidence type="ECO:0000259" key="12">
    <source>
        <dbReference type="Pfam" id="PF00082"/>
    </source>
</evidence>
<feature type="domain" description="Tripeptidyl-peptidase II galactose-binding" evidence="15">
    <location>
        <begin position="681"/>
        <end position="768"/>
    </location>
</feature>
<dbReference type="Proteomes" id="UP000238322">
    <property type="component" value="Unassembled WGS sequence"/>
</dbReference>
<feature type="domain" description="Tripeptidyl peptidase II second Ig-like" evidence="13">
    <location>
        <begin position="805"/>
        <end position="976"/>
    </location>
</feature>
<evidence type="ECO:0000256" key="3">
    <source>
        <dbReference type="ARBA" id="ARBA00012462"/>
    </source>
</evidence>
<dbReference type="PANTHER" id="PTHR43806:SF14">
    <property type="entry name" value="TRIPEPTIDYL-PEPTIDASE 2"/>
    <property type="match status" value="1"/>
</dbReference>
<dbReference type="GO" id="GO:0004177">
    <property type="term" value="F:aminopeptidase activity"/>
    <property type="evidence" value="ECO:0007669"/>
    <property type="project" value="UniProtKB-KW"/>
</dbReference>
<keyword evidence="7 8" id="KW-0720">Serine protease</keyword>
<dbReference type="InterPro" id="IPR023828">
    <property type="entry name" value="Peptidase_S8_Ser-AS"/>
</dbReference>
<dbReference type="Gene3D" id="2.60.40.3170">
    <property type="match status" value="1"/>
</dbReference>
<evidence type="ECO:0000256" key="2">
    <source>
        <dbReference type="ARBA" id="ARBA00011073"/>
    </source>
</evidence>
<dbReference type="EMBL" id="PUHY01000012">
    <property type="protein sequence ID" value="PQO32564.1"/>
    <property type="molecule type" value="Genomic_DNA"/>
</dbReference>
<evidence type="ECO:0000256" key="11">
    <source>
        <dbReference type="SAM" id="SignalP"/>
    </source>
</evidence>
<evidence type="ECO:0000259" key="13">
    <source>
        <dbReference type="Pfam" id="PF12580"/>
    </source>
</evidence>
<evidence type="ECO:0000256" key="10">
    <source>
        <dbReference type="SAM" id="MobiDB-lite"/>
    </source>
</evidence>
<dbReference type="InterPro" id="IPR022398">
    <property type="entry name" value="Peptidase_S8_His-AS"/>
</dbReference>
<keyword evidence="11" id="KW-0732">Signal</keyword>
<dbReference type="GO" id="GO:0005829">
    <property type="term" value="C:cytosol"/>
    <property type="evidence" value="ECO:0007669"/>
    <property type="project" value="TreeGrafter"/>
</dbReference>
<evidence type="ECO:0000256" key="5">
    <source>
        <dbReference type="ARBA" id="ARBA00022670"/>
    </source>
</evidence>
<dbReference type="AlphaFoldDB" id="A0A2S8FKV8"/>
<protein>
    <recommendedName>
        <fullName evidence="3">tripeptidyl-peptidase II</fullName>
        <ecNumber evidence="3">3.4.14.10</ecNumber>
    </recommendedName>
</protein>
<dbReference type="Pfam" id="PF12580">
    <property type="entry name" value="TPPII"/>
    <property type="match status" value="1"/>
</dbReference>
<evidence type="ECO:0000259" key="14">
    <source>
        <dbReference type="Pfam" id="PF21223"/>
    </source>
</evidence>
<feature type="domain" description="Tripeptidyl-peptidase II first Ig-like" evidence="14">
    <location>
        <begin position="547"/>
        <end position="663"/>
    </location>
</feature>
<dbReference type="Gene3D" id="1.25.40.710">
    <property type="match status" value="1"/>
</dbReference>
<feature type="active site" description="Charge relay system" evidence="8">
    <location>
        <position position="474"/>
    </location>
</feature>
<evidence type="ECO:0000256" key="9">
    <source>
        <dbReference type="SAM" id="Coils"/>
    </source>
</evidence>
<feature type="compositionally biased region" description="Basic and acidic residues" evidence="10">
    <location>
        <begin position="1024"/>
        <end position="1039"/>
    </location>
</feature>
<comment type="caution">
    <text evidence="16">The sequence shown here is derived from an EMBL/GenBank/DDBJ whole genome shotgun (WGS) entry which is preliminary data.</text>
</comment>
<dbReference type="PROSITE" id="PS00137">
    <property type="entry name" value="SUBTILASE_HIS"/>
    <property type="match status" value="1"/>
</dbReference>
<dbReference type="Pfam" id="PF00082">
    <property type="entry name" value="Peptidase_S8"/>
    <property type="match status" value="1"/>
</dbReference>
<feature type="domain" description="Peptidase S8/S53" evidence="12">
    <location>
        <begin position="61"/>
        <end position="525"/>
    </location>
</feature>
<accession>A0A2S8FKV8</accession>
<dbReference type="InterPro" id="IPR015500">
    <property type="entry name" value="Peptidase_S8_subtilisin-rel"/>
</dbReference>
<keyword evidence="5 8" id="KW-0645">Protease</keyword>
<proteinExistence type="inferred from homology"/>
<dbReference type="GO" id="GO:0006508">
    <property type="term" value="P:proteolysis"/>
    <property type="evidence" value="ECO:0007669"/>
    <property type="project" value="UniProtKB-KW"/>
</dbReference>
<dbReference type="GO" id="GO:0004252">
    <property type="term" value="F:serine-type endopeptidase activity"/>
    <property type="evidence" value="ECO:0007669"/>
    <property type="project" value="UniProtKB-UniRule"/>
</dbReference>